<dbReference type="SUPFAM" id="SSF53383">
    <property type="entry name" value="PLP-dependent transferases"/>
    <property type="match status" value="1"/>
</dbReference>
<dbReference type="Pfam" id="PF01041">
    <property type="entry name" value="DegT_DnrJ_EryC1"/>
    <property type="match status" value="1"/>
</dbReference>
<evidence type="ECO:0000313" key="2">
    <source>
        <dbReference type="Proteomes" id="UP000230707"/>
    </source>
</evidence>
<accession>A0A2H0NGK6</accession>
<dbReference type="Proteomes" id="UP000230707">
    <property type="component" value="Unassembled WGS sequence"/>
</dbReference>
<proteinExistence type="predicted"/>
<reference evidence="1 2" key="1">
    <citation type="submission" date="2017-09" db="EMBL/GenBank/DDBJ databases">
        <title>Depth-based differentiation of microbial function through sediment-hosted aquifers and enrichment of novel symbionts in the deep terrestrial subsurface.</title>
        <authorList>
            <person name="Probst A.J."/>
            <person name="Ladd B."/>
            <person name="Jarett J.K."/>
            <person name="Geller-Mcgrath D.E."/>
            <person name="Sieber C.M."/>
            <person name="Emerson J.B."/>
            <person name="Anantharaman K."/>
            <person name="Thomas B.C."/>
            <person name="Malmstrom R."/>
            <person name="Stieglmeier M."/>
            <person name="Klingl A."/>
            <person name="Woyke T."/>
            <person name="Ryan C.M."/>
            <person name="Banfield J.F."/>
        </authorList>
    </citation>
    <scope>NUCLEOTIDE SEQUENCE [LARGE SCALE GENOMIC DNA]</scope>
    <source>
        <strain evidence="1">CG11_big_fil_rev_8_21_14_0_20_37_11</strain>
    </source>
</reference>
<name>A0A2H0NGK6_9BACT</name>
<comment type="caution">
    <text evidence="1">The sequence shown here is derived from an EMBL/GenBank/DDBJ whole genome shotgun (WGS) entry which is preliminary data.</text>
</comment>
<dbReference type="EMBL" id="PCWS01000113">
    <property type="protein sequence ID" value="PIR08032.1"/>
    <property type="molecule type" value="Genomic_DNA"/>
</dbReference>
<sequence>MSNKFIPYGHQYIEKDDIDEVLKVLRSDWITQGPKVKEFEDVLCKYTGAKYAVCVCNATAALHLACIVAGINIGDEVITPPITFVATANSIIYCGGTPVFADIQADTVNVDPVEIKKKINKKT</sequence>
<gene>
    <name evidence="1" type="ORF">COV53_05095</name>
</gene>
<dbReference type="Gene3D" id="3.40.640.10">
    <property type="entry name" value="Type I PLP-dependent aspartate aminotransferase-like (Major domain)"/>
    <property type="match status" value="1"/>
</dbReference>
<feature type="non-terminal residue" evidence="1">
    <location>
        <position position="123"/>
    </location>
</feature>
<dbReference type="GO" id="GO:0008483">
    <property type="term" value="F:transaminase activity"/>
    <property type="evidence" value="ECO:0007669"/>
    <property type="project" value="TreeGrafter"/>
</dbReference>
<dbReference type="GO" id="GO:0000271">
    <property type="term" value="P:polysaccharide biosynthetic process"/>
    <property type="evidence" value="ECO:0007669"/>
    <property type="project" value="TreeGrafter"/>
</dbReference>
<protein>
    <submittedName>
        <fullName evidence="1">UDP-4-amino-4, 6-dideoxy-N-acetyl-beta-L-altrosamine transaminase</fullName>
    </submittedName>
</protein>
<dbReference type="InterPro" id="IPR015424">
    <property type="entry name" value="PyrdxlP-dep_Trfase"/>
</dbReference>
<dbReference type="AlphaFoldDB" id="A0A2H0NGK6"/>
<dbReference type="InterPro" id="IPR000653">
    <property type="entry name" value="DegT/StrS_aminotransferase"/>
</dbReference>
<organism evidence="1 2">
    <name type="scientific">Candidatus Gottesmanbacteria bacterium CG11_big_fil_rev_8_21_14_0_20_37_11</name>
    <dbReference type="NCBI Taxonomy" id="1974575"/>
    <lineage>
        <taxon>Bacteria</taxon>
        <taxon>Candidatus Gottesmaniibacteriota</taxon>
    </lineage>
</organism>
<evidence type="ECO:0000313" key="1">
    <source>
        <dbReference type="EMBL" id="PIR08032.1"/>
    </source>
</evidence>
<dbReference type="InterPro" id="IPR015421">
    <property type="entry name" value="PyrdxlP-dep_Trfase_major"/>
</dbReference>
<dbReference type="GO" id="GO:0030170">
    <property type="term" value="F:pyridoxal phosphate binding"/>
    <property type="evidence" value="ECO:0007669"/>
    <property type="project" value="TreeGrafter"/>
</dbReference>
<dbReference type="PANTHER" id="PTHR30244">
    <property type="entry name" value="TRANSAMINASE"/>
    <property type="match status" value="1"/>
</dbReference>
<dbReference type="PANTHER" id="PTHR30244:SF34">
    <property type="entry name" value="DTDP-4-AMINO-4,6-DIDEOXYGALACTOSE TRANSAMINASE"/>
    <property type="match status" value="1"/>
</dbReference>